<dbReference type="PANTHER" id="PTHR34222">
    <property type="entry name" value="GAG_PRE-INTEGRS DOMAIN-CONTAINING PROTEIN"/>
    <property type="match status" value="1"/>
</dbReference>
<evidence type="ECO:0000313" key="2">
    <source>
        <dbReference type="Proteomes" id="UP001058974"/>
    </source>
</evidence>
<keyword evidence="2" id="KW-1185">Reference proteome</keyword>
<sequence length="179" mass="19639">MMMNLVTDVDMAFSLIIQQEREINSSVSSNVPSVVTKEEIDAFQTNHTIETRFLKHGYPPCFKGKGKLQNASSNSQPVANVNAGSEVSQQGSPMSSFGFTQEQYNNIMELLQQSKTTPKANSISTSSFVLNSHSPNDNDKNPYLWILDTGATDHIGFDIASFISCKTIIFVHVSLPDGS</sequence>
<evidence type="ECO:0000313" key="1">
    <source>
        <dbReference type="EMBL" id="KAI5396039.1"/>
    </source>
</evidence>
<dbReference type="PANTHER" id="PTHR34222:SF99">
    <property type="entry name" value="PROTEIN, PUTATIVE-RELATED"/>
    <property type="match status" value="1"/>
</dbReference>
<name>A0A9D5A5E5_PEA</name>
<dbReference type="Proteomes" id="UP001058974">
    <property type="component" value="Chromosome 6"/>
</dbReference>
<dbReference type="Gramene" id="Psat06G0229500-T1">
    <property type="protein sequence ID" value="KAI5396039.1"/>
    <property type="gene ID" value="KIW84_062295"/>
</dbReference>
<reference evidence="1 2" key="1">
    <citation type="journal article" date="2022" name="Nat. Genet.">
        <title>Improved pea reference genome and pan-genome highlight genomic features and evolutionary characteristics.</title>
        <authorList>
            <person name="Yang T."/>
            <person name="Liu R."/>
            <person name="Luo Y."/>
            <person name="Hu S."/>
            <person name="Wang D."/>
            <person name="Wang C."/>
            <person name="Pandey M.K."/>
            <person name="Ge S."/>
            <person name="Xu Q."/>
            <person name="Li N."/>
            <person name="Li G."/>
            <person name="Huang Y."/>
            <person name="Saxena R.K."/>
            <person name="Ji Y."/>
            <person name="Li M."/>
            <person name="Yan X."/>
            <person name="He Y."/>
            <person name="Liu Y."/>
            <person name="Wang X."/>
            <person name="Xiang C."/>
            <person name="Varshney R.K."/>
            <person name="Ding H."/>
            <person name="Gao S."/>
            <person name="Zong X."/>
        </authorList>
    </citation>
    <scope>NUCLEOTIDE SEQUENCE [LARGE SCALE GENOMIC DNA]</scope>
    <source>
        <strain evidence="1 2">cv. Zhongwan 6</strain>
    </source>
</reference>
<comment type="caution">
    <text evidence="1">The sequence shown here is derived from an EMBL/GenBank/DDBJ whole genome shotgun (WGS) entry which is preliminary data.</text>
</comment>
<accession>A0A9D5A5E5</accession>
<proteinExistence type="predicted"/>
<gene>
    <name evidence="1" type="ORF">KIW84_062295</name>
</gene>
<dbReference type="AlphaFoldDB" id="A0A9D5A5E5"/>
<protein>
    <submittedName>
        <fullName evidence="1">Uncharacterized protein</fullName>
    </submittedName>
</protein>
<dbReference type="EMBL" id="JAMSHJ010000006">
    <property type="protein sequence ID" value="KAI5396039.1"/>
    <property type="molecule type" value="Genomic_DNA"/>
</dbReference>
<organism evidence="1 2">
    <name type="scientific">Pisum sativum</name>
    <name type="common">Garden pea</name>
    <name type="synonym">Lathyrus oleraceus</name>
    <dbReference type="NCBI Taxonomy" id="3888"/>
    <lineage>
        <taxon>Eukaryota</taxon>
        <taxon>Viridiplantae</taxon>
        <taxon>Streptophyta</taxon>
        <taxon>Embryophyta</taxon>
        <taxon>Tracheophyta</taxon>
        <taxon>Spermatophyta</taxon>
        <taxon>Magnoliopsida</taxon>
        <taxon>eudicotyledons</taxon>
        <taxon>Gunneridae</taxon>
        <taxon>Pentapetalae</taxon>
        <taxon>rosids</taxon>
        <taxon>fabids</taxon>
        <taxon>Fabales</taxon>
        <taxon>Fabaceae</taxon>
        <taxon>Papilionoideae</taxon>
        <taxon>50 kb inversion clade</taxon>
        <taxon>NPAAA clade</taxon>
        <taxon>Hologalegina</taxon>
        <taxon>IRL clade</taxon>
        <taxon>Fabeae</taxon>
        <taxon>Lathyrus</taxon>
    </lineage>
</organism>